<dbReference type="Pfam" id="PF03787">
    <property type="entry name" value="RAMPs"/>
    <property type="match status" value="1"/>
</dbReference>
<comment type="caution">
    <text evidence="4">The sequence shown here is derived from an EMBL/GenBank/DDBJ whole genome shotgun (WGS) entry which is preliminary data.</text>
</comment>
<feature type="region of interest" description="Disordered" evidence="2">
    <location>
        <begin position="442"/>
        <end position="461"/>
    </location>
</feature>
<dbReference type="OrthoDB" id="5362408at2"/>
<dbReference type="AlphaFoldDB" id="A0A5M6HQR5"/>
<dbReference type="GO" id="GO:0051607">
    <property type="term" value="P:defense response to virus"/>
    <property type="evidence" value="ECO:0007669"/>
    <property type="project" value="UniProtKB-KW"/>
</dbReference>
<keyword evidence="1" id="KW-0051">Antiviral defense</keyword>
<evidence type="ECO:0000259" key="3">
    <source>
        <dbReference type="Pfam" id="PF03787"/>
    </source>
</evidence>
<dbReference type="InterPro" id="IPR023825">
    <property type="entry name" value="CRISPR-assoc_RAMP_BGP1436"/>
</dbReference>
<evidence type="ECO:0000256" key="2">
    <source>
        <dbReference type="SAM" id="MobiDB-lite"/>
    </source>
</evidence>
<evidence type="ECO:0000313" key="5">
    <source>
        <dbReference type="Proteomes" id="UP000323886"/>
    </source>
</evidence>
<dbReference type="NCBIfam" id="TIGR03986">
    <property type="entry name" value="TIGR03986 family CRISPR-associated RAMP protein"/>
    <property type="match status" value="1"/>
</dbReference>
<name>A0A5M6HQR5_9HYPH</name>
<evidence type="ECO:0000256" key="1">
    <source>
        <dbReference type="ARBA" id="ARBA00023118"/>
    </source>
</evidence>
<feature type="region of interest" description="Disordered" evidence="2">
    <location>
        <begin position="296"/>
        <end position="322"/>
    </location>
</feature>
<evidence type="ECO:0000313" key="4">
    <source>
        <dbReference type="EMBL" id="KAA5598214.1"/>
    </source>
</evidence>
<feature type="compositionally biased region" description="Basic and acidic residues" evidence="2">
    <location>
        <begin position="303"/>
        <end position="322"/>
    </location>
</feature>
<gene>
    <name evidence="4" type="ORF">F1193_13585</name>
</gene>
<sequence>MGNEQTGKLKRVRTGSQIAWRLDWTFKGRAESRGHSAIFPKLDPVLQQIDAPEGAAFDVLFTFKTGNIDRIWLADQTIAEKEQQRLAANEAAAGRPFAQPDNWKPPALKPHFHNPYNFIPTPDGQPSSNNGLGHRAPVGHHAYHPGHYSGRIGVKLTVVTPLIVCDAARGRRNGHGHLTVDVLTDRKEPVIPITSFKGVLRSAYEAITCSRMGVFRGHNEKLGRRMAAGEGLAMVPARIGDDGTSVEFWMGTATPHNSNEWDKARPEMGNNNRWRIPGGTMYAAWLPAYDRYAPPNAHGPNPDPHRCRYPDGPPDKREPKHGDPVVCWLRKVAKGAIFSYWRVEEIRHGHDTSKLSANAPETLRGGGHAYVDGVKPIKAIGYVCRTGQNFSRKHDERVFFVPAPGQNFTVTAPFVDASLHPPFDAIAKNWSRLVADYREVAEDTRKRREKNGTPPQAYLGKDPGKTAFSRHIYEDDATNLRPGSLCYALVGRDGKVKDLYPVMIARELADYPPEEALPANVRPARTIDELSPADRVFGWVNQDGGAKRNRNMVRGQLRIDSLKFEGHPANAPITKFDGEGLPLAILSTPKPQQARFYLAADRAGTPQANARSADETFYKGKAEAKSLRGRKVFPHHRHTTAAAGYWDGRAAIANPAAPVTHNDKTYYREFVRQRVPGEPTKWRDDQNRSIKGWIERDSTFTATIDVINLASAELGALLWLLNLPDGHYLRMGFGKPLGFGSVRVELTSVDLADGEAIRADYDSLYEKPKSACSAETAPAASQVEAVQLQPLYASVTESVASHGPVGAFKRDLSALFRGKLKFDDIAVVKAFLAAAKGFEDERPVHYPRASHHQPVTPPVPPHPEGKNYEWFVENVAQENKKDNKPEGPRLALPPLWDEIGLPYLYHKE</sequence>
<accession>A0A5M6HQR5</accession>
<dbReference type="EMBL" id="VWPL01000029">
    <property type="protein sequence ID" value="KAA5598214.1"/>
    <property type="molecule type" value="Genomic_DNA"/>
</dbReference>
<dbReference type="RefSeq" id="WP_150098350.1">
    <property type="nucleotide sequence ID" value="NZ_VWPL01000029.1"/>
</dbReference>
<keyword evidence="5" id="KW-1185">Reference proteome</keyword>
<dbReference type="Proteomes" id="UP000323886">
    <property type="component" value="Unassembled WGS sequence"/>
</dbReference>
<dbReference type="InterPro" id="IPR005537">
    <property type="entry name" value="RAMP_III_fam"/>
</dbReference>
<reference evidence="4 5" key="1">
    <citation type="submission" date="2019-09" db="EMBL/GenBank/DDBJ databases">
        <title>Draft Whole-Genome sequence of Blastochloris sulfoviridis DSM 729.</title>
        <authorList>
            <person name="Meyer T.E."/>
            <person name="Kyndt J.A."/>
        </authorList>
    </citation>
    <scope>NUCLEOTIDE SEQUENCE [LARGE SCALE GENOMIC DNA]</scope>
    <source>
        <strain evidence="4 5">DSM 729</strain>
    </source>
</reference>
<proteinExistence type="predicted"/>
<protein>
    <submittedName>
        <fullName evidence="4">TIGR03986 family CRISPR-associated RAMP protein</fullName>
    </submittedName>
</protein>
<feature type="domain" description="CRISPR type III-associated protein" evidence="3">
    <location>
        <begin position="155"/>
        <end position="211"/>
    </location>
</feature>
<organism evidence="4 5">
    <name type="scientific">Blastochloris sulfoviridis</name>
    <dbReference type="NCBI Taxonomy" id="50712"/>
    <lineage>
        <taxon>Bacteria</taxon>
        <taxon>Pseudomonadati</taxon>
        <taxon>Pseudomonadota</taxon>
        <taxon>Alphaproteobacteria</taxon>
        <taxon>Hyphomicrobiales</taxon>
        <taxon>Blastochloridaceae</taxon>
        <taxon>Blastochloris</taxon>
    </lineage>
</organism>